<sequence>MKKNDSYYLYILECADKSLYTGITNNLEKRLEKHNKGLASKYTRARLPVKFLYTYKLKDKSQALKYEILVKSQSRAKKLKIIGGQIDITSLMKEKEK</sequence>
<dbReference type="InterPro" id="IPR035901">
    <property type="entry name" value="GIY-YIG_endonuc_sf"/>
</dbReference>
<protein>
    <submittedName>
        <fullName evidence="3">GIY-YIG nuclease superfamily protein</fullName>
    </submittedName>
</protein>
<gene>
    <name evidence="3" type="ORF">NCTC13149_00875</name>
</gene>
<dbReference type="Pfam" id="PF01541">
    <property type="entry name" value="GIY-YIG"/>
    <property type="match status" value="1"/>
</dbReference>
<evidence type="ECO:0000313" key="4">
    <source>
        <dbReference type="Proteomes" id="UP000255517"/>
    </source>
</evidence>
<dbReference type="CDD" id="cd10456">
    <property type="entry name" value="GIY-YIG_UPF0213"/>
    <property type="match status" value="1"/>
</dbReference>
<name>A0A379C461_9FIRM</name>
<dbReference type="PANTHER" id="PTHR34477:SF1">
    <property type="entry name" value="UPF0213 PROTEIN YHBQ"/>
    <property type="match status" value="1"/>
</dbReference>
<dbReference type="Proteomes" id="UP000255517">
    <property type="component" value="Unassembled WGS sequence"/>
</dbReference>
<dbReference type="PANTHER" id="PTHR34477">
    <property type="entry name" value="UPF0213 PROTEIN YHBQ"/>
    <property type="match status" value="1"/>
</dbReference>
<dbReference type="OrthoDB" id="9807770at2"/>
<dbReference type="InterPro" id="IPR000305">
    <property type="entry name" value="GIY-YIG_endonuc"/>
</dbReference>
<dbReference type="SUPFAM" id="SSF82771">
    <property type="entry name" value="GIY-YIG endonuclease"/>
    <property type="match status" value="1"/>
</dbReference>
<feature type="domain" description="GIY-YIG" evidence="2">
    <location>
        <begin position="5"/>
        <end position="80"/>
    </location>
</feature>
<evidence type="ECO:0000259" key="2">
    <source>
        <dbReference type="PROSITE" id="PS50164"/>
    </source>
</evidence>
<organism evidence="3 4">
    <name type="scientific">Peptoniphilus lacrimalis</name>
    <dbReference type="NCBI Taxonomy" id="33031"/>
    <lineage>
        <taxon>Bacteria</taxon>
        <taxon>Bacillati</taxon>
        <taxon>Bacillota</taxon>
        <taxon>Tissierellia</taxon>
        <taxon>Tissierellales</taxon>
        <taxon>Peptoniphilaceae</taxon>
        <taxon>Peptoniphilus</taxon>
    </lineage>
</organism>
<dbReference type="STRING" id="1122949.GCA_000378725_00618"/>
<dbReference type="InterPro" id="IPR050190">
    <property type="entry name" value="UPF0213_domain"/>
</dbReference>
<dbReference type="Gene3D" id="3.40.1440.10">
    <property type="entry name" value="GIY-YIG endonuclease"/>
    <property type="match status" value="1"/>
</dbReference>
<comment type="similarity">
    <text evidence="1">Belongs to the UPF0213 family.</text>
</comment>
<reference evidence="3 4" key="1">
    <citation type="submission" date="2018-06" db="EMBL/GenBank/DDBJ databases">
        <authorList>
            <consortium name="Pathogen Informatics"/>
            <person name="Doyle S."/>
        </authorList>
    </citation>
    <scope>NUCLEOTIDE SEQUENCE [LARGE SCALE GENOMIC DNA]</scope>
    <source>
        <strain evidence="3 4">NCTC13149</strain>
    </source>
</reference>
<dbReference type="EMBL" id="UGSZ01000001">
    <property type="protein sequence ID" value="SUB57060.1"/>
    <property type="molecule type" value="Genomic_DNA"/>
</dbReference>
<dbReference type="PROSITE" id="PS50164">
    <property type="entry name" value="GIY_YIG"/>
    <property type="match status" value="1"/>
</dbReference>
<dbReference type="AlphaFoldDB" id="A0A379C461"/>
<proteinExistence type="inferred from homology"/>
<accession>A0A379C461</accession>
<evidence type="ECO:0000256" key="1">
    <source>
        <dbReference type="ARBA" id="ARBA00007435"/>
    </source>
</evidence>
<evidence type="ECO:0000313" key="3">
    <source>
        <dbReference type="EMBL" id="SUB57060.1"/>
    </source>
</evidence>
<dbReference type="RefSeq" id="WP_019034525.1">
    <property type="nucleotide sequence ID" value="NZ_UGSZ01000001.1"/>
</dbReference>